<dbReference type="InterPro" id="IPR008278">
    <property type="entry name" value="4-PPantetheinyl_Trfase_dom"/>
</dbReference>
<dbReference type="Gene3D" id="3.90.470.20">
    <property type="entry name" value="4'-phosphopantetheinyl transferase domain"/>
    <property type="match status" value="2"/>
</dbReference>
<comment type="similarity">
    <text evidence="1">Belongs to the P-Pant transferase superfamily. Gsp/Sfp/HetI/AcpT family.</text>
</comment>
<protein>
    <submittedName>
        <fullName evidence="5">Uncharacterized protein</fullName>
    </submittedName>
</protein>
<dbReference type="KEGG" id="deo:CAY53_08785"/>
<dbReference type="InterPro" id="IPR037143">
    <property type="entry name" value="4-PPantetheinyl_Trfase_dom_sf"/>
</dbReference>
<dbReference type="EMBL" id="CP021255">
    <property type="protein sequence ID" value="AVD71548.1"/>
    <property type="molecule type" value="Genomic_DNA"/>
</dbReference>
<dbReference type="OrthoDB" id="9808281at2"/>
<evidence type="ECO:0000259" key="3">
    <source>
        <dbReference type="Pfam" id="PF01648"/>
    </source>
</evidence>
<feature type="domain" description="4'-phosphopantetheinyl transferase" evidence="3">
    <location>
        <begin position="95"/>
        <end position="168"/>
    </location>
</feature>
<dbReference type="GO" id="GO:0005829">
    <property type="term" value="C:cytosol"/>
    <property type="evidence" value="ECO:0007669"/>
    <property type="project" value="TreeGrafter"/>
</dbReference>
<dbReference type="Pfam" id="PF01648">
    <property type="entry name" value="ACPS"/>
    <property type="match status" value="1"/>
</dbReference>
<keyword evidence="2" id="KW-0808">Transferase</keyword>
<accession>A0A2L1GPI1</accession>
<sequence>MAASLLELRAVLSSEERRRADDFHFARDAAMFAVIHGVLRHLLARLLATAPEAVGFTVQPGGKPALAPGFSDSLRFNISHSRSYAAVALARNFELGVDIEDVRPMDDMQELARDCLHPWEARCIEAAVGPDAALRQFYAIWTQKEAVLKALGEGLRIPLHSFRVPGEAEGWAKVPDSVHLNGPLYVSTLQNRDWMGAVALARPV</sequence>
<dbReference type="AlphaFoldDB" id="A0A2L1GPI1"/>
<dbReference type="InterPro" id="IPR055066">
    <property type="entry name" value="AASDHPPT_N"/>
</dbReference>
<keyword evidence="6" id="KW-1185">Reference proteome</keyword>
<dbReference type="GO" id="GO:0008897">
    <property type="term" value="F:holo-[acyl-carrier-protein] synthase activity"/>
    <property type="evidence" value="ECO:0007669"/>
    <property type="project" value="InterPro"/>
</dbReference>
<gene>
    <name evidence="5" type="ORF">CAY53_08785</name>
</gene>
<feature type="domain" description="4'-phosphopantetheinyl transferase N-terminal" evidence="4">
    <location>
        <begin position="6"/>
        <end position="88"/>
    </location>
</feature>
<dbReference type="GO" id="GO:0000287">
    <property type="term" value="F:magnesium ion binding"/>
    <property type="evidence" value="ECO:0007669"/>
    <property type="project" value="InterPro"/>
</dbReference>
<reference evidence="5 6" key="1">
    <citation type="journal article" date="2018" name="MBio">
        <title>Insights into the evolution of host association through the isolation and characterization of a novel human periodontal pathobiont, Desulfobulbus oralis.</title>
        <authorList>
            <person name="Cross K.L."/>
            <person name="Chirania P."/>
            <person name="Xiong W."/>
            <person name="Beall C.J."/>
            <person name="Elkins J.G."/>
            <person name="Giannone R.J."/>
            <person name="Griffen A.L."/>
            <person name="Guss A.M."/>
            <person name="Hettich R.L."/>
            <person name="Joshi S.S."/>
            <person name="Mokrzan E.M."/>
            <person name="Martin R.K."/>
            <person name="Zhulin I.B."/>
            <person name="Leys E.J."/>
            <person name="Podar M."/>
        </authorList>
    </citation>
    <scope>NUCLEOTIDE SEQUENCE [LARGE SCALE GENOMIC DNA]</scope>
    <source>
        <strain evidence="5 6">ORNL</strain>
    </source>
</reference>
<evidence type="ECO:0000259" key="4">
    <source>
        <dbReference type="Pfam" id="PF22624"/>
    </source>
</evidence>
<dbReference type="InterPro" id="IPR050559">
    <property type="entry name" value="P-Pant_transferase_sf"/>
</dbReference>
<dbReference type="Proteomes" id="UP000239867">
    <property type="component" value="Chromosome"/>
</dbReference>
<organism evidence="5 6">
    <name type="scientific">Desulfobulbus oralis</name>
    <dbReference type="NCBI Taxonomy" id="1986146"/>
    <lineage>
        <taxon>Bacteria</taxon>
        <taxon>Pseudomonadati</taxon>
        <taxon>Thermodesulfobacteriota</taxon>
        <taxon>Desulfobulbia</taxon>
        <taxon>Desulfobulbales</taxon>
        <taxon>Desulfobulbaceae</taxon>
        <taxon>Desulfobulbus</taxon>
    </lineage>
</organism>
<dbReference type="GO" id="GO:0019878">
    <property type="term" value="P:lysine biosynthetic process via aminoadipic acid"/>
    <property type="evidence" value="ECO:0007669"/>
    <property type="project" value="TreeGrafter"/>
</dbReference>
<evidence type="ECO:0000313" key="5">
    <source>
        <dbReference type="EMBL" id="AVD71548.1"/>
    </source>
</evidence>
<dbReference type="SUPFAM" id="SSF56214">
    <property type="entry name" value="4'-phosphopantetheinyl transferase"/>
    <property type="match status" value="2"/>
</dbReference>
<name>A0A2L1GPI1_9BACT</name>
<proteinExistence type="inferred from homology"/>
<dbReference type="PANTHER" id="PTHR12215:SF10">
    <property type="entry name" value="L-AMINOADIPATE-SEMIALDEHYDE DEHYDROGENASE-PHOSPHOPANTETHEINYL TRANSFERASE"/>
    <property type="match status" value="1"/>
</dbReference>
<evidence type="ECO:0000256" key="1">
    <source>
        <dbReference type="ARBA" id="ARBA00010990"/>
    </source>
</evidence>
<dbReference type="PANTHER" id="PTHR12215">
    <property type="entry name" value="PHOSPHOPANTETHEINE TRANSFERASE"/>
    <property type="match status" value="1"/>
</dbReference>
<dbReference type="Pfam" id="PF22624">
    <property type="entry name" value="AASDHPPT_N"/>
    <property type="match status" value="1"/>
</dbReference>
<evidence type="ECO:0000313" key="6">
    <source>
        <dbReference type="Proteomes" id="UP000239867"/>
    </source>
</evidence>
<evidence type="ECO:0000256" key="2">
    <source>
        <dbReference type="ARBA" id="ARBA00022679"/>
    </source>
</evidence>